<protein>
    <submittedName>
        <fullName evidence="2">Uncharacterized protein</fullName>
    </submittedName>
</protein>
<proteinExistence type="predicted"/>
<dbReference type="EMBL" id="JAAMOB010000004">
    <property type="protein sequence ID" value="KAF4114975.1"/>
    <property type="molecule type" value="Genomic_DNA"/>
</dbReference>
<evidence type="ECO:0000256" key="1">
    <source>
        <dbReference type="SAM" id="MobiDB-lite"/>
    </source>
</evidence>
<gene>
    <name evidence="2" type="ORF">G5714_005198</name>
</gene>
<keyword evidence="3" id="KW-1185">Reference proteome</keyword>
<feature type="region of interest" description="Disordered" evidence="1">
    <location>
        <begin position="174"/>
        <end position="213"/>
    </location>
</feature>
<evidence type="ECO:0000313" key="2">
    <source>
        <dbReference type="EMBL" id="KAF4114975.1"/>
    </source>
</evidence>
<organism evidence="2 3">
    <name type="scientific">Onychostoma macrolepis</name>
    <dbReference type="NCBI Taxonomy" id="369639"/>
    <lineage>
        <taxon>Eukaryota</taxon>
        <taxon>Metazoa</taxon>
        <taxon>Chordata</taxon>
        <taxon>Craniata</taxon>
        <taxon>Vertebrata</taxon>
        <taxon>Euteleostomi</taxon>
        <taxon>Actinopterygii</taxon>
        <taxon>Neopterygii</taxon>
        <taxon>Teleostei</taxon>
        <taxon>Ostariophysi</taxon>
        <taxon>Cypriniformes</taxon>
        <taxon>Cyprinidae</taxon>
        <taxon>Acrossocheilinae</taxon>
        <taxon>Onychostoma</taxon>
    </lineage>
</organism>
<name>A0A7J6D7F7_9TELE</name>
<comment type="caution">
    <text evidence="2">The sequence shown here is derived from an EMBL/GenBank/DDBJ whole genome shotgun (WGS) entry which is preliminary data.</text>
</comment>
<evidence type="ECO:0000313" key="3">
    <source>
        <dbReference type="Proteomes" id="UP000579812"/>
    </source>
</evidence>
<sequence>MGNLRLLPSLDVVAVSQAPSPESNPDSPLPVVTMVSPTVRRWGAKRGTTAALESYTRVSLREEVRARPLCLAGAAAHRATCGSLSLHCQGRMLIFDFGGVDFEIATAPQNGFPYRTDLQGRGRIWNLPGDEAPSPACCGDSDTLDVWPEPLFDLVVFRPKFLCRWSPRDRREEERPSAWCHPRRQGEGTWAKRPSAPPLELRFLSGQNLSPQN</sequence>
<reference evidence="2 3" key="1">
    <citation type="submission" date="2020-04" db="EMBL/GenBank/DDBJ databases">
        <title>Chromosome-level genome assembly of a cyprinid fish Onychostoma macrolepis by integration of Nanopore Sequencing, Bionano and Hi-C technology.</title>
        <authorList>
            <person name="Wang D."/>
        </authorList>
    </citation>
    <scope>NUCLEOTIDE SEQUENCE [LARGE SCALE GENOMIC DNA]</scope>
    <source>
        <strain evidence="2">SWU-2019</strain>
        <tissue evidence="2">Muscle</tissue>
    </source>
</reference>
<dbReference type="AlphaFoldDB" id="A0A7J6D7F7"/>
<accession>A0A7J6D7F7</accession>
<dbReference type="Proteomes" id="UP000579812">
    <property type="component" value="Unassembled WGS sequence"/>
</dbReference>